<evidence type="ECO:0000259" key="7">
    <source>
        <dbReference type="Pfam" id="PF00135"/>
    </source>
</evidence>
<keyword evidence="9" id="KW-1185">Reference proteome</keyword>
<evidence type="ECO:0000313" key="9">
    <source>
        <dbReference type="Proteomes" id="UP001549920"/>
    </source>
</evidence>
<protein>
    <recommendedName>
        <fullName evidence="6">Carboxylic ester hydrolase</fullName>
        <ecNumber evidence="6">3.1.1.-</ecNumber>
    </recommendedName>
</protein>
<dbReference type="PANTHER" id="PTHR43142">
    <property type="entry name" value="CARBOXYLIC ESTER HYDROLASE"/>
    <property type="match status" value="1"/>
</dbReference>
<keyword evidence="3 6" id="KW-0378">Hydrolase</keyword>
<dbReference type="InterPro" id="IPR029058">
    <property type="entry name" value="AB_hydrolase_fold"/>
</dbReference>
<keyword evidence="5" id="KW-0325">Glycoprotein</keyword>
<dbReference type="SUPFAM" id="SSF53474">
    <property type="entry name" value="alpha/beta-Hydrolases"/>
    <property type="match status" value="1"/>
</dbReference>
<comment type="caution">
    <text evidence="8">The sequence shown here is derived from an EMBL/GenBank/DDBJ whole genome shotgun (WGS) entry which is preliminary data.</text>
</comment>
<dbReference type="EMBL" id="JBEUOH010000020">
    <property type="protein sequence ID" value="KAL0868810.1"/>
    <property type="molecule type" value="Genomic_DNA"/>
</dbReference>
<accession>A0ABR3HEH0</accession>
<proteinExistence type="inferred from homology"/>
<evidence type="ECO:0000256" key="5">
    <source>
        <dbReference type="ARBA" id="ARBA00023180"/>
    </source>
</evidence>
<evidence type="ECO:0000256" key="6">
    <source>
        <dbReference type="RuleBase" id="RU361235"/>
    </source>
</evidence>
<evidence type="ECO:0000256" key="4">
    <source>
        <dbReference type="ARBA" id="ARBA00023157"/>
    </source>
</evidence>
<sequence length="560" mass="62334">MDNKQIIYFGALILLYVGVFACTARSECDVLARTTSGWVRGTRRLARRGCVYASFRGIPYARQPYGELRFQELQPAEPWDGILDATTEGPVCPYNEVTLYGPLWQPQGVSEGCIHVNVHVPIADLPNPYKKVDPCGGLPIVVHVHGGAFVWGSGDADVHGPEHIISKGVIVITLNYRLGVIGLLSMNNIKIPGNNALRDVVTALRWVQANARFFGGNPDEVTLSGLSGGATFAHVLTMSPAAAGLFKRVWLMSGTAIQSYYTASPVYAQETANMLLSYLGINCTDDEEIHAQLIKIPIGELITASGKVRARRGLTSFVPVIETPRPGFTTILSEDPEVLLAQGKGNNIPMVIGLTNKECETIRRMLEESHIIEMFKRNPLTSLHLGAVYSLPPNVTARMAEKMRQRYFRGAPTMDEFVRLCSDSLFAYPVLKAARARVMAGGAPVYLYKFAYNAEYSPIKQALNLTYCGAGHSEDLTHIYQVNTWPLSPSAADEAMKDMMTDLYVNFIKYNDPSPGDVSWPPYPRNQYFYIRDAWNKRYIKMTQCDQDMVKFYDKLYGRR</sequence>
<feature type="domain" description="Carboxylesterase type B" evidence="7">
    <location>
        <begin position="33"/>
        <end position="532"/>
    </location>
</feature>
<keyword evidence="2" id="KW-0719">Serine esterase</keyword>
<keyword evidence="4" id="KW-1015">Disulfide bond</keyword>
<gene>
    <name evidence="8" type="ORF">ABMA27_007174</name>
</gene>
<evidence type="ECO:0000256" key="1">
    <source>
        <dbReference type="ARBA" id="ARBA00005964"/>
    </source>
</evidence>
<evidence type="ECO:0000313" key="8">
    <source>
        <dbReference type="EMBL" id="KAL0868810.1"/>
    </source>
</evidence>
<dbReference type="Gene3D" id="3.40.50.1820">
    <property type="entry name" value="alpha/beta hydrolase"/>
    <property type="match status" value="1"/>
</dbReference>
<dbReference type="Pfam" id="PF00135">
    <property type="entry name" value="COesterase"/>
    <property type="match status" value="1"/>
</dbReference>
<reference evidence="8 9" key="1">
    <citation type="submission" date="2024-06" db="EMBL/GenBank/DDBJ databases">
        <title>A chromosome-level genome assembly of beet webworm, Loxostege sticticalis.</title>
        <authorList>
            <person name="Zhang Y."/>
        </authorList>
    </citation>
    <scope>NUCLEOTIDE SEQUENCE [LARGE SCALE GENOMIC DNA]</scope>
    <source>
        <strain evidence="8">AQ026</strain>
        <tissue evidence="8">Whole body</tissue>
    </source>
</reference>
<dbReference type="PROSITE" id="PS51257">
    <property type="entry name" value="PROKAR_LIPOPROTEIN"/>
    <property type="match status" value="1"/>
</dbReference>
<organism evidence="8 9">
    <name type="scientific">Loxostege sticticalis</name>
    <name type="common">Beet webworm moth</name>
    <dbReference type="NCBI Taxonomy" id="481309"/>
    <lineage>
        <taxon>Eukaryota</taxon>
        <taxon>Metazoa</taxon>
        <taxon>Ecdysozoa</taxon>
        <taxon>Arthropoda</taxon>
        <taxon>Hexapoda</taxon>
        <taxon>Insecta</taxon>
        <taxon>Pterygota</taxon>
        <taxon>Neoptera</taxon>
        <taxon>Endopterygota</taxon>
        <taxon>Lepidoptera</taxon>
        <taxon>Glossata</taxon>
        <taxon>Ditrysia</taxon>
        <taxon>Pyraloidea</taxon>
        <taxon>Crambidae</taxon>
        <taxon>Pyraustinae</taxon>
        <taxon>Loxostege</taxon>
    </lineage>
</organism>
<name>A0ABR3HEH0_LOXSC</name>
<dbReference type="EC" id="3.1.1.-" evidence="6"/>
<dbReference type="PROSITE" id="PS00122">
    <property type="entry name" value="CARBOXYLESTERASE_B_1"/>
    <property type="match status" value="1"/>
</dbReference>
<dbReference type="InterPro" id="IPR002018">
    <property type="entry name" value="CarbesteraseB"/>
</dbReference>
<dbReference type="PANTHER" id="PTHR43142:SF1">
    <property type="entry name" value="CARBOXYLIC ESTER HYDROLASE"/>
    <property type="match status" value="1"/>
</dbReference>
<dbReference type="InterPro" id="IPR019826">
    <property type="entry name" value="Carboxylesterase_B_AS"/>
</dbReference>
<evidence type="ECO:0000256" key="3">
    <source>
        <dbReference type="ARBA" id="ARBA00022801"/>
    </source>
</evidence>
<comment type="similarity">
    <text evidence="1 6">Belongs to the type-B carboxylesterase/lipase family.</text>
</comment>
<dbReference type="Proteomes" id="UP001549920">
    <property type="component" value="Unassembled WGS sequence"/>
</dbReference>
<evidence type="ECO:0000256" key="2">
    <source>
        <dbReference type="ARBA" id="ARBA00022487"/>
    </source>
</evidence>